<dbReference type="Gene3D" id="3.10.580.10">
    <property type="entry name" value="CBS-domain"/>
    <property type="match status" value="1"/>
</dbReference>
<dbReference type="InterPro" id="IPR051257">
    <property type="entry name" value="Diverse_CBS-Domain"/>
</dbReference>
<feature type="domain" description="CBS" evidence="3">
    <location>
        <begin position="14"/>
        <end position="71"/>
    </location>
</feature>
<dbReference type="EMBL" id="JAJAQI010000083">
    <property type="protein sequence ID" value="MCB4825335.1"/>
    <property type="molecule type" value="Genomic_DNA"/>
</dbReference>
<dbReference type="Proteomes" id="UP001139311">
    <property type="component" value="Unassembled WGS sequence"/>
</dbReference>
<evidence type="ECO:0000313" key="5">
    <source>
        <dbReference type="Proteomes" id="UP001139311"/>
    </source>
</evidence>
<dbReference type="SUPFAM" id="SSF54631">
    <property type="entry name" value="CBS-domain pair"/>
    <property type="match status" value="1"/>
</dbReference>
<protein>
    <submittedName>
        <fullName evidence="4">CBS domain-containing protein</fullName>
    </submittedName>
</protein>
<dbReference type="Pfam" id="PF00571">
    <property type="entry name" value="CBS"/>
    <property type="match status" value="2"/>
</dbReference>
<sequence length="138" mass="15487">MSGTQYHLPVREAMTPEAIVMDGLTTVSDALIIMRDRNISSLVVERRNERDEYGLVLVADIAREVVNSNRVPSRTHLYEVMVKPAPRLDAEMDVKYAIRLMHRLGLTHALVVEGRRLIGIVTLRDLVVRYIDGPAAPG</sequence>
<dbReference type="PROSITE" id="PS51371">
    <property type="entry name" value="CBS"/>
    <property type="match status" value="2"/>
</dbReference>
<dbReference type="RefSeq" id="WP_226614173.1">
    <property type="nucleotide sequence ID" value="NZ_JAJAQI010000083.1"/>
</dbReference>
<gene>
    <name evidence="4" type="ORF">LHA35_26835</name>
</gene>
<keyword evidence="1 2" id="KW-0129">CBS domain</keyword>
<reference evidence="4" key="1">
    <citation type="submission" date="2021-10" db="EMBL/GenBank/DDBJ databases">
        <title>Roseicella aerolatum sp. nov., isolated from aerosols of e-waste dismantling site.</title>
        <authorList>
            <person name="Qin T."/>
        </authorList>
    </citation>
    <scope>NUCLEOTIDE SEQUENCE</scope>
    <source>
        <strain evidence="4">GB24</strain>
    </source>
</reference>
<dbReference type="AlphaFoldDB" id="A0A9X1ILJ2"/>
<evidence type="ECO:0000256" key="2">
    <source>
        <dbReference type="PROSITE-ProRule" id="PRU00703"/>
    </source>
</evidence>
<dbReference type="PANTHER" id="PTHR43080:SF2">
    <property type="entry name" value="CBS DOMAIN-CONTAINING PROTEIN"/>
    <property type="match status" value="1"/>
</dbReference>
<dbReference type="SMART" id="SM00116">
    <property type="entry name" value="CBS"/>
    <property type="match status" value="2"/>
</dbReference>
<evidence type="ECO:0000256" key="1">
    <source>
        <dbReference type="ARBA" id="ARBA00023122"/>
    </source>
</evidence>
<proteinExistence type="predicted"/>
<evidence type="ECO:0000259" key="3">
    <source>
        <dbReference type="PROSITE" id="PS51371"/>
    </source>
</evidence>
<dbReference type="PANTHER" id="PTHR43080">
    <property type="entry name" value="CBS DOMAIN-CONTAINING PROTEIN CBSX3, MITOCHONDRIAL"/>
    <property type="match status" value="1"/>
</dbReference>
<keyword evidence="5" id="KW-1185">Reference proteome</keyword>
<dbReference type="InterPro" id="IPR000644">
    <property type="entry name" value="CBS_dom"/>
</dbReference>
<name>A0A9X1ILJ2_9PROT</name>
<comment type="caution">
    <text evidence="4">The sequence shown here is derived from an EMBL/GenBank/DDBJ whole genome shotgun (WGS) entry which is preliminary data.</text>
</comment>
<accession>A0A9X1ILJ2</accession>
<dbReference type="InterPro" id="IPR046342">
    <property type="entry name" value="CBS_dom_sf"/>
</dbReference>
<feature type="domain" description="CBS" evidence="3">
    <location>
        <begin position="81"/>
        <end position="136"/>
    </location>
</feature>
<evidence type="ECO:0000313" key="4">
    <source>
        <dbReference type="EMBL" id="MCB4825335.1"/>
    </source>
</evidence>
<organism evidence="4 5">
    <name type="scientific">Roseicella aerolata</name>
    <dbReference type="NCBI Taxonomy" id="2883479"/>
    <lineage>
        <taxon>Bacteria</taxon>
        <taxon>Pseudomonadati</taxon>
        <taxon>Pseudomonadota</taxon>
        <taxon>Alphaproteobacteria</taxon>
        <taxon>Acetobacterales</taxon>
        <taxon>Roseomonadaceae</taxon>
        <taxon>Roseicella</taxon>
    </lineage>
</organism>